<keyword evidence="8" id="KW-0223">Dioxygenase</keyword>
<keyword evidence="3" id="KW-0560">Oxidoreductase</keyword>
<feature type="binding site" evidence="7">
    <location>
        <position position="154"/>
    </location>
    <ligand>
        <name>Fe cation</name>
        <dbReference type="ChEBI" id="CHEBI:24875"/>
        <note>catalytic</note>
    </ligand>
</feature>
<name>A0A2J7ZP39_9CHLO</name>
<dbReference type="GO" id="GO:0010436">
    <property type="term" value="F:carotenoid dioxygenase activity"/>
    <property type="evidence" value="ECO:0007669"/>
    <property type="project" value="TreeGrafter"/>
</dbReference>
<dbReference type="PANTHER" id="PTHR10543">
    <property type="entry name" value="BETA-CAROTENE DIOXYGENASE"/>
    <property type="match status" value="1"/>
</dbReference>
<evidence type="ECO:0000256" key="1">
    <source>
        <dbReference type="ARBA" id="ARBA00006787"/>
    </source>
</evidence>
<feature type="binding site" evidence="7">
    <location>
        <position position="105"/>
    </location>
    <ligand>
        <name>Fe cation</name>
        <dbReference type="ChEBI" id="CHEBI:24875"/>
        <note>catalytic</note>
    </ligand>
</feature>
<keyword evidence="2 7" id="KW-0479">Metal-binding</keyword>
<dbReference type="GO" id="GO:0009570">
    <property type="term" value="C:chloroplast stroma"/>
    <property type="evidence" value="ECO:0007669"/>
    <property type="project" value="TreeGrafter"/>
</dbReference>
<comment type="catalytic activity">
    <reaction evidence="6">
        <text>all-trans-zeaxanthin + 2 O2 = 4,9-dimethyldodeca-2,4,6,8,10-pentaenedial + 2 (3R)-hydroxy-beta-ionone</text>
        <dbReference type="Rhea" id="RHEA:26393"/>
        <dbReference type="ChEBI" id="CHEBI:15379"/>
        <dbReference type="ChEBI" id="CHEBI:27547"/>
        <dbReference type="ChEBI" id="CHEBI:53171"/>
        <dbReference type="ChEBI" id="CHEBI:53173"/>
        <dbReference type="EC" id="1.14.99.n4"/>
    </reaction>
</comment>
<dbReference type="OrthoDB" id="1069523at2759"/>
<evidence type="ECO:0000313" key="8">
    <source>
        <dbReference type="EMBL" id="PNH02029.1"/>
    </source>
</evidence>
<dbReference type="EC" id="1.14.99.n4" evidence="5"/>
<evidence type="ECO:0000256" key="5">
    <source>
        <dbReference type="ARBA" id="ARBA00039084"/>
    </source>
</evidence>
<keyword evidence="9" id="KW-1185">Reference proteome</keyword>
<reference evidence="8 9" key="1">
    <citation type="journal article" date="2017" name="Mol. Biol. Evol.">
        <title>The 4-celled Tetrabaena socialis nuclear genome reveals the essential components for genetic control of cell number at the origin of multicellularity in the volvocine lineage.</title>
        <authorList>
            <person name="Featherston J."/>
            <person name="Arakaki Y."/>
            <person name="Hanschen E.R."/>
            <person name="Ferris P.J."/>
            <person name="Michod R.E."/>
            <person name="Olson B.J.S.C."/>
            <person name="Nozaki H."/>
            <person name="Durand P.M."/>
        </authorList>
    </citation>
    <scope>NUCLEOTIDE SEQUENCE [LARGE SCALE GENOMIC DNA]</scope>
    <source>
        <strain evidence="8 9">NIES-571</strain>
    </source>
</reference>
<comment type="caution">
    <text evidence="8">The sequence shown here is derived from an EMBL/GenBank/DDBJ whole genome shotgun (WGS) entry which is preliminary data.</text>
</comment>
<dbReference type="AlphaFoldDB" id="A0A2J7ZP39"/>
<protein>
    <recommendedName>
        <fullName evidence="5">carotenoid 9,10-dioxygenase</fullName>
        <ecNumber evidence="5">1.14.99.n4</ecNumber>
    </recommendedName>
</protein>
<accession>A0A2J7ZP39</accession>
<sequence>MKLTRAVPWTVRVIAAMQAASAPCCSKIVAPSPSGARRLAQALGVVSVKNGAGTGNTALAFHAGRLLALHEGDLPYAIRVLCSGLVETMGRLKLGGAPLRAFTAHPKIDPVNGEMLFINYRFEANPYVTAGVLDEYGNLIRRWGVELPYPVMMHDMGATQSYIVLMHLPLCFDPEPQSRKA</sequence>
<evidence type="ECO:0000256" key="2">
    <source>
        <dbReference type="ARBA" id="ARBA00022723"/>
    </source>
</evidence>
<comment type="cofactor">
    <cofactor evidence="7">
        <name>Fe(2+)</name>
        <dbReference type="ChEBI" id="CHEBI:29033"/>
    </cofactor>
    <text evidence="7">Binds 1 Fe(2+) ion per subunit.</text>
</comment>
<dbReference type="Proteomes" id="UP000236333">
    <property type="component" value="Unassembled WGS sequence"/>
</dbReference>
<dbReference type="GO" id="GO:0016121">
    <property type="term" value="P:carotene catabolic process"/>
    <property type="evidence" value="ECO:0007669"/>
    <property type="project" value="TreeGrafter"/>
</dbReference>
<dbReference type="InterPro" id="IPR004294">
    <property type="entry name" value="Carotenoid_Oase"/>
</dbReference>
<keyword evidence="4 7" id="KW-0408">Iron</keyword>
<evidence type="ECO:0000313" key="9">
    <source>
        <dbReference type="Proteomes" id="UP000236333"/>
    </source>
</evidence>
<evidence type="ECO:0000256" key="6">
    <source>
        <dbReference type="ARBA" id="ARBA00048709"/>
    </source>
</evidence>
<dbReference type="GO" id="GO:0046872">
    <property type="term" value="F:metal ion binding"/>
    <property type="evidence" value="ECO:0007669"/>
    <property type="project" value="UniProtKB-KW"/>
</dbReference>
<dbReference type="PANTHER" id="PTHR10543:SF89">
    <property type="entry name" value="CAROTENOID 9,10(9',10')-CLEAVAGE DIOXYGENASE 1"/>
    <property type="match status" value="1"/>
</dbReference>
<gene>
    <name evidence="8" type="ORF">TSOC_012006</name>
</gene>
<evidence type="ECO:0000256" key="3">
    <source>
        <dbReference type="ARBA" id="ARBA00023002"/>
    </source>
</evidence>
<organism evidence="8 9">
    <name type="scientific">Tetrabaena socialis</name>
    <dbReference type="NCBI Taxonomy" id="47790"/>
    <lineage>
        <taxon>Eukaryota</taxon>
        <taxon>Viridiplantae</taxon>
        <taxon>Chlorophyta</taxon>
        <taxon>core chlorophytes</taxon>
        <taxon>Chlorophyceae</taxon>
        <taxon>CS clade</taxon>
        <taxon>Chlamydomonadales</taxon>
        <taxon>Tetrabaenaceae</taxon>
        <taxon>Tetrabaena</taxon>
    </lineage>
</organism>
<proteinExistence type="inferred from homology"/>
<evidence type="ECO:0000256" key="4">
    <source>
        <dbReference type="ARBA" id="ARBA00023004"/>
    </source>
</evidence>
<dbReference type="EMBL" id="PGGS01000736">
    <property type="protein sequence ID" value="PNH02029.1"/>
    <property type="molecule type" value="Genomic_DNA"/>
</dbReference>
<dbReference type="Pfam" id="PF03055">
    <property type="entry name" value="RPE65"/>
    <property type="match status" value="1"/>
</dbReference>
<comment type="similarity">
    <text evidence="1">Belongs to the carotenoid oxygenase family.</text>
</comment>
<evidence type="ECO:0000256" key="7">
    <source>
        <dbReference type="PIRSR" id="PIRSR604294-1"/>
    </source>
</evidence>